<dbReference type="SUPFAM" id="SSF141523">
    <property type="entry name" value="L,D-transpeptidase catalytic domain-like"/>
    <property type="match status" value="1"/>
</dbReference>
<evidence type="ECO:0000313" key="10">
    <source>
        <dbReference type="Proteomes" id="UP000033558"/>
    </source>
</evidence>
<evidence type="ECO:0000256" key="5">
    <source>
        <dbReference type="ARBA" id="ARBA00023316"/>
    </source>
</evidence>
<keyword evidence="4 6" id="KW-0573">Peptidoglycan synthesis</keyword>
<name>A0A0F4LWA6_9LACO</name>
<dbReference type="InterPro" id="IPR005490">
    <property type="entry name" value="LD_TPept_cat_dom"/>
</dbReference>
<keyword evidence="7" id="KW-0812">Transmembrane</keyword>
<keyword evidence="7" id="KW-1133">Transmembrane helix</keyword>
<dbReference type="Proteomes" id="UP000033558">
    <property type="component" value="Unassembled WGS sequence"/>
</dbReference>
<sequence>MKEQKSLAAFLLINLVMLTLAIIPVIADYSSFQVLLKSEQLAQQAQQPTHQAAVKHRSVTTAPNSRRIRDSRFMRQPMNWRLSSQVTPYPDLKKYPQLWIKVSLAKQRVYLMNQQHLLYEMYASTGANRPAMQTPRGTYYIQHERGTFFYSPREKEGAYYWVSWLNHGEYLFHSTPTDLQGHYLESIAQQLGRKGTSYGCIHLTVADAKWFYQNIPYRTKVVIQ</sequence>
<dbReference type="PANTHER" id="PTHR30582:SF2">
    <property type="entry name" value="L,D-TRANSPEPTIDASE YCIB-RELATED"/>
    <property type="match status" value="1"/>
</dbReference>
<accession>A0A0F4LWA6</accession>
<keyword evidence="7" id="KW-0472">Membrane</keyword>
<evidence type="ECO:0000256" key="7">
    <source>
        <dbReference type="SAM" id="Phobius"/>
    </source>
</evidence>
<evidence type="ECO:0000256" key="2">
    <source>
        <dbReference type="ARBA" id="ARBA00022679"/>
    </source>
</evidence>
<dbReference type="GO" id="GO:0005576">
    <property type="term" value="C:extracellular region"/>
    <property type="evidence" value="ECO:0007669"/>
    <property type="project" value="TreeGrafter"/>
</dbReference>
<dbReference type="Gene3D" id="2.40.440.10">
    <property type="entry name" value="L,D-transpeptidase catalytic domain-like"/>
    <property type="match status" value="1"/>
</dbReference>
<evidence type="ECO:0000256" key="6">
    <source>
        <dbReference type="PROSITE-ProRule" id="PRU01373"/>
    </source>
</evidence>
<evidence type="ECO:0000259" key="8">
    <source>
        <dbReference type="PROSITE" id="PS52029"/>
    </source>
</evidence>
<dbReference type="RefSeq" id="WP_052725160.1">
    <property type="nucleotide sequence ID" value="NZ_JBHSZT010000003.1"/>
</dbReference>
<evidence type="ECO:0000256" key="3">
    <source>
        <dbReference type="ARBA" id="ARBA00022960"/>
    </source>
</evidence>
<dbReference type="GO" id="GO:0071972">
    <property type="term" value="F:peptidoglycan L,D-transpeptidase activity"/>
    <property type="evidence" value="ECO:0007669"/>
    <property type="project" value="TreeGrafter"/>
</dbReference>
<reference evidence="9 10" key="1">
    <citation type="submission" date="2015-01" db="EMBL/GenBank/DDBJ databases">
        <title>Comparative genomics of the lactic acid bacteria isolated from the honey bee gut.</title>
        <authorList>
            <person name="Ellegaard K.M."/>
            <person name="Tamarit D."/>
            <person name="Javelind E."/>
            <person name="Olofsson T."/>
            <person name="Andersson S.G."/>
            <person name="Vasquez A."/>
        </authorList>
    </citation>
    <scope>NUCLEOTIDE SEQUENCE [LARGE SCALE GENOMIC DNA]</scope>
    <source>
        <strain evidence="9 10">Bin4</strain>
    </source>
</reference>
<feature type="transmembrane region" description="Helical" evidence="7">
    <location>
        <begin position="7"/>
        <end position="27"/>
    </location>
</feature>
<keyword evidence="5 6" id="KW-0961">Cell wall biogenesis/degradation</keyword>
<evidence type="ECO:0000256" key="1">
    <source>
        <dbReference type="ARBA" id="ARBA00004752"/>
    </source>
</evidence>
<proteinExistence type="predicted"/>
<dbReference type="PATRIC" id="fig|1218492.5.peg.490"/>
<feature type="active site" description="Nucleophile" evidence="6">
    <location>
        <position position="200"/>
    </location>
</feature>
<dbReference type="InterPro" id="IPR050979">
    <property type="entry name" value="LD-transpeptidase"/>
</dbReference>
<keyword evidence="10" id="KW-1185">Reference proteome</keyword>
<dbReference type="EMBL" id="JXJQ01000005">
    <property type="protein sequence ID" value="KJY62579.1"/>
    <property type="molecule type" value="Genomic_DNA"/>
</dbReference>
<dbReference type="PANTHER" id="PTHR30582">
    <property type="entry name" value="L,D-TRANSPEPTIDASE"/>
    <property type="match status" value="1"/>
</dbReference>
<keyword evidence="2" id="KW-0808">Transferase</keyword>
<evidence type="ECO:0000313" key="9">
    <source>
        <dbReference type="EMBL" id="KJY62579.1"/>
    </source>
</evidence>
<feature type="domain" description="L,D-TPase catalytic" evidence="8">
    <location>
        <begin position="98"/>
        <end position="224"/>
    </location>
</feature>
<keyword evidence="3 6" id="KW-0133">Cell shape</keyword>
<dbReference type="CDD" id="cd16913">
    <property type="entry name" value="YkuD_like"/>
    <property type="match status" value="1"/>
</dbReference>
<evidence type="ECO:0000256" key="4">
    <source>
        <dbReference type="ARBA" id="ARBA00022984"/>
    </source>
</evidence>
<dbReference type="UniPathway" id="UPA00219"/>
<comment type="pathway">
    <text evidence="1 6">Cell wall biogenesis; peptidoglycan biosynthesis.</text>
</comment>
<dbReference type="HOGENOM" id="CLU_089260_0_1_9"/>
<dbReference type="Pfam" id="PF03734">
    <property type="entry name" value="YkuD"/>
    <property type="match status" value="1"/>
</dbReference>
<comment type="caution">
    <text evidence="9">The sequence shown here is derived from an EMBL/GenBank/DDBJ whole genome shotgun (WGS) entry which is preliminary data.</text>
</comment>
<organism evidence="9 10">
    <name type="scientific">Bombilactobacillus mellifer</name>
    <dbReference type="NCBI Taxonomy" id="1218492"/>
    <lineage>
        <taxon>Bacteria</taxon>
        <taxon>Bacillati</taxon>
        <taxon>Bacillota</taxon>
        <taxon>Bacilli</taxon>
        <taxon>Lactobacillales</taxon>
        <taxon>Lactobacillaceae</taxon>
        <taxon>Bombilactobacillus</taxon>
    </lineage>
</organism>
<dbReference type="GO" id="GO:0008360">
    <property type="term" value="P:regulation of cell shape"/>
    <property type="evidence" value="ECO:0007669"/>
    <property type="project" value="UniProtKB-UniRule"/>
</dbReference>
<dbReference type="GO" id="GO:0016740">
    <property type="term" value="F:transferase activity"/>
    <property type="evidence" value="ECO:0007669"/>
    <property type="project" value="UniProtKB-KW"/>
</dbReference>
<dbReference type="GO" id="GO:0071555">
    <property type="term" value="P:cell wall organization"/>
    <property type="evidence" value="ECO:0007669"/>
    <property type="project" value="UniProtKB-UniRule"/>
</dbReference>
<protein>
    <submittedName>
        <fullName evidence="9">Cell surface protein, ErfK family</fullName>
    </submittedName>
</protein>
<dbReference type="AlphaFoldDB" id="A0A0F4LWA6"/>
<dbReference type="PROSITE" id="PS52029">
    <property type="entry name" value="LD_TPASE"/>
    <property type="match status" value="1"/>
</dbReference>
<dbReference type="GO" id="GO:0018104">
    <property type="term" value="P:peptidoglycan-protein cross-linking"/>
    <property type="evidence" value="ECO:0007669"/>
    <property type="project" value="TreeGrafter"/>
</dbReference>
<feature type="active site" description="Proton donor/acceptor" evidence="6">
    <location>
        <position position="173"/>
    </location>
</feature>
<gene>
    <name evidence="9" type="ORF">JG30_03680</name>
</gene>
<dbReference type="STRING" id="1218492.JG30_03680"/>
<dbReference type="InterPro" id="IPR038063">
    <property type="entry name" value="Transpep_catalytic_dom"/>
</dbReference>